<accession>A0A7X3G120</accession>
<evidence type="ECO:0000313" key="2">
    <source>
        <dbReference type="EMBL" id="MVW61064.1"/>
    </source>
</evidence>
<comment type="caution">
    <text evidence="2">The sequence shown here is derived from an EMBL/GenBank/DDBJ whole genome shotgun (WGS) entry which is preliminary data.</text>
</comment>
<dbReference type="EMBL" id="WSES01000004">
    <property type="protein sequence ID" value="MVW61064.1"/>
    <property type="molecule type" value="Genomic_DNA"/>
</dbReference>
<name>A0A7X3G120_9BURK</name>
<evidence type="ECO:0000256" key="1">
    <source>
        <dbReference type="SAM" id="MobiDB-lite"/>
    </source>
</evidence>
<dbReference type="AlphaFoldDB" id="A0A7X3G120"/>
<keyword evidence="3" id="KW-1185">Reference proteome</keyword>
<feature type="compositionally biased region" description="Low complexity" evidence="1">
    <location>
        <begin position="275"/>
        <end position="288"/>
    </location>
</feature>
<feature type="region of interest" description="Disordered" evidence="1">
    <location>
        <begin position="195"/>
        <end position="247"/>
    </location>
</feature>
<feature type="region of interest" description="Disordered" evidence="1">
    <location>
        <begin position="267"/>
        <end position="300"/>
    </location>
</feature>
<dbReference type="Proteomes" id="UP000443353">
    <property type="component" value="Unassembled WGS sequence"/>
</dbReference>
<sequence>MPKASIIYPSNIVDRNGNGGWHRNGKRAYRRAVSTIMQFLQTAKEPRLYHLCFEELESDEPRKSDKTPHETNMAMLNAFVQMAEREGIKLEWFGAREQADATKKDHLHVFMVIDAKGIKVAKLFNQFEDGRVQQFCNAHGVKFAIFAPKDIMGIHGRNVYMALPYQGPGNRETPLGRKRLADALVWLSYGYKARSKPTDDADGQIFPASRPNRKRKLFDSPAASPAALQPNESEQYETRTTEAPEANPIGCFPADQEGTHSSSYEALVGSGQRTSASEESWSQASSPSNERYGSEGAKTYHQGGGEELIIRFPFAKKQIRPLLYPAE</sequence>
<gene>
    <name evidence="2" type="ORF">GPY61_14105</name>
</gene>
<protein>
    <submittedName>
        <fullName evidence="2">Uncharacterized protein</fullName>
    </submittedName>
</protein>
<evidence type="ECO:0000313" key="3">
    <source>
        <dbReference type="Proteomes" id="UP000443353"/>
    </source>
</evidence>
<organism evidence="2 3">
    <name type="scientific">Massilia cellulosiltytica</name>
    <dbReference type="NCBI Taxonomy" id="2683234"/>
    <lineage>
        <taxon>Bacteria</taxon>
        <taxon>Pseudomonadati</taxon>
        <taxon>Pseudomonadota</taxon>
        <taxon>Betaproteobacteria</taxon>
        <taxon>Burkholderiales</taxon>
        <taxon>Oxalobacteraceae</taxon>
        <taxon>Telluria group</taxon>
        <taxon>Massilia</taxon>
    </lineage>
</organism>
<dbReference type="RefSeq" id="WP_160409255.1">
    <property type="nucleotide sequence ID" value="NZ_WSES01000004.1"/>
</dbReference>
<reference evidence="2 3" key="1">
    <citation type="submission" date="2019-12" db="EMBL/GenBank/DDBJ databases">
        <authorList>
            <person name="Li C."/>
            <person name="Zhao J."/>
        </authorList>
    </citation>
    <scope>NUCLEOTIDE SEQUENCE [LARGE SCALE GENOMIC DNA]</scope>
    <source>
        <strain evidence="2 3">NEAU-DD11</strain>
    </source>
</reference>
<proteinExistence type="predicted"/>